<evidence type="ECO:0000313" key="4">
    <source>
        <dbReference type="Proteomes" id="UP000029714"/>
    </source>
</evidence>
<reference evidence="3 4" key="2">
    <citation type="journal article" date="2016" name="Infect. Immun.">
        <title>Helicobacter saguini, a Novel Helicobacter Isolated from Cotton-Top Tamarins with Ulcerative Colitis, Has Proinflammatory Properties and Induces Typhlocolitis and Dysplasia in Gnotobiotic IL-10-/- Mice.</title>
        <authorList>
            <person name="Shen Z."/>
            <person name="Mannion A."/>
            <person name="Whary M.T."/>
            <person name="Muthupalani S."/>
            <person name="Sheh A."/>
            <person name="Feng Y."/>
            <person name="Gong G."/>
            <person name="Vandamme P."/>
            <person name="Holcombe H.R."/>
            <person name="Paster B.J."/>
            <person name="Fox J.G."/>
        </authorList>
    </citation>
    <scope>NUCLEOTIDE SEQUENCE [LARGE SCALE GENOMIC DNA]</scope>
    <source>
        <strain evidence="3 4">MIT 97-6194</strain>
    </source>
</reference>
<evidence type="ECO:0000313" key="5">
    <source>
        <dbReference type="Proteomes" id="UP000477070"/>
    </source>
</evidence>
<reference evidence="3" key="3">
    <citation type="submission" date="2018-04" db="EMBL/GenBank/DDBJ databases">
        <authorList>
            <person name="Sheh A."/>
            <person name="Shen Z."/>
            <person name="Mannion A.J."/>
            <person name="Fox J.G."/>
        </authorList>
    </citation>
    <scope>NUCLEOTIDE SEQUENCE</scope>
    <source>
        <strain evidence="3">MIT 97-6194</strain>
    </source>
</reference>
<dbReference type="AlphaFoldDB" id="A0A099BB63"/>
<proteinExistence type="predicted"/>
<reference evidence="2 5" key="4">
    <citation type="submission" date="2019-12" db="EMBL/GenBank/DDBJ databases">
        <title>Multi-Generational Helicobacter saguini Isolates.</title>
        <authorList>
            <person name="Mannion A."/>
            <person name="Shen Z."/>
            <person name="Fox J.G."/>
        </authorList>
    </citation>
    <scope>NUCLEOTIDE SEQUENCE [LARGE SCALE GENOMIC DNA]</scope>
    <source>
        <strain evidence="2">16-048</strain>
        <strain evidence="5">16-048 (F4)</strain>
    </source>
</reference>
<sequence length="421" mass="49392">MKYSIKICILLIIVLFNGCEKFSEWQEDRLEREYEKSREKLELKANKYAKSLKRNKSIMAKAKDSNQEKGDKVNLYFEVIDYDTDERLPLRKVEIKNVDTKKVYPYKVTDARGIVVFEVDSSERADYFSVRLVDDDLYEESEFNLSTTLQDNKLKDVSKKLYTPNNYQNEYAKIYFKAKIILVFSRTTLTIDKGIFQRFTEQLKQVHDIKTYEAKSGIPKDRQPQGEDRKKMNAPESGIYLGKKEPKAIFYYDTKSTHTKYGAIPRGDYYINLADIVESKNDIKSKEKNPFNIGKTWGKYYTKIYTDKECKNSIVNIETSDKGDIIKKEFYLYSVNKKGEFGSIGSIGVDEKMFIFLKDMLKQYTPKSQCIRLKVYHGHDYDGTKPRPQGTSHGIIMVCPTCDKTKEELEKERDDEFYEYE</sequence>
<protein>
    <submittedName>
        <fullName evidence="3">Uncharacterized protein</fullName>
    </submittedName>
</protein>
<dbReference type="RefSeq" id="WP_034570104.1">
    <property type="nucleotide sequence ID" value="NZ_JRMP02000007.1"/>
</dbReference>
<dbReference type="OrthoDB" id="5331952at2"/>
<feature type="region of interest" description="Disordered" evidence="1">
    <location>
        <begin position="214"/>
        <end position="234"/>
    </location>
</feature>
<evidence type="ECO:0000313" key="3">
    <source>
        <dbReference type="EMBL" id="TLD94479.1"/>
    </source>
</evidence>
<reference evidence="3 4" key="1">
    <citation type="journal article" date="2014" name="Genome Announc.">
        <title>Draft genome sequences of eight enterohepatic helicobacter species isolated from both laboratory and wild rodents.</title>
        <authorList>
            <person name="Sheh A."/>
            <person name="Shen Z."/>
            <person name="Fox J.G."/>
        </authorList>
    </citation>
    <scope>NUCLEOTIDE SEQUENCE [LARGE SCALE GENOMIC DNA]</scope>
    <source>
        <strain evidence="3 4">MIT 97-6194</strain>
    </source>
</reference>
<dbReference type="STRING" id="1548018.LS64_02360"/>
<name>A0A099BB63_9HELI</name>
<gene>
    <name evidence="2" type="ORF">DCO61_01675</name>
    <name evidence="3" type="ORF">LS64_006015</name>
</gene>
<comment type="caution">
    <text evidence="3">The sequence shown here is derived from an EMBL/GenBank/DDBJ whole genome shotgun (WGS) entry which is preliminary data.</text>
</comment>
<organism evidence="3 4">
    <name type="scientific">Helicobacter saguini</name>
    <dbReference type="NCBI Taxonomy" id="1548018"/>
    <lineage>
        <taxon>Bacteria</taxon>
        <taxon>Pseudomonadati</taxon>
        <taxon>Campylobacterota</taxon>
        <taxon>Epsilonproteobacteria</taxon>
        <taxon>Campylobacterales</taxon>
        <taxon>Helicobacteraceae</taxon>
        <taxon>Helicobacter</taxon>
    </lineage>
</organism>
<dbReference type="EMBL" id="JRMP02000007">
    <property type="protein sequence ID" value="TLD94479.1"/>
    <property type="molecule type" value="Genomic_DNA"/>
</dbReference>
<keyword evidence="4" id="KW-1185">Reference proteome</keyword>
<evidence type="ECO:0000313" key="2">
    <source>
        <dbReference type="EMBL" id="MWV68768.1"/>
    </source>
</evidence>
<accession>A0A099BB63</accession>
<dbReference type="EMBL" id="QBIU01000001">
    <property type="protein sequence ID" value="MWV68768.1"/>
    <property type="molecule type" value="Genomic_DNA"/>
</dbReference>
<dbReference type="Proteomes" id="UP000477070">
    <property type="component" value="Unassembled WGS sequence"/>
</dbReference>
<dbReference type="Proteomes" id="UP000029714">
    <property type="component" value="Unassembled WGS sequence"/>
</dbReference>
<feature type="compositionally biased region" description="Basic and acidic residues" evidence="1">
    <location>
        <begin position="214"/>
        <end position="233"/>
    </location>
</feature>
<evidence type="ECO:0000256" key="1">
    <source>
        <dbReference type="SAM" id="MobiDB-lite"/>
    </source>
</evidence>